<dbReference type="Gene3D" id="2.60.40.10">
    <property type="entry name" value="Immunoglobulins"/>
    <property type="match status" value="2"/>
</dbReference>
<name>A0AAW1U147_9CUCU</name>
<evidence type="ECO:0000259" key="3">
    <source>
        <dbReference type="PROSITE" id="PS50835"/>
    </source>
</evidence>
<feature type="domain" description="Ig-like" evidence="3">
    <location>
        <begin position="49"/>
        <end position="142"/>
    </location>
</feature>
<comment type="caution">
    <text evidence="4">The sequence shown here is derived from an EMBL/GenBank/DDBJ whole genome shotgun (WGS) entry which is preliminary data.</text>
</comment>
<dbReference type="EMBL" id="JARQZJ010000026">
    <property type="protein sequence ID" value="KAK9873676.1"/>
    <property type="molecule type" value="Genomic_DNA"/>
</dbReference>
<keyword evidence="2" id="KW-0812">Transmembrane</keyword>
<keyword evidence="5" id="KW-1185">Reference proteome</keyword>
<dbReference type="InterPro" id="IPR013162">
    <property type="entry name" value="CD80_C2-set"/>
</dbReference>
<dbReference type="AlphaFoldDB" id="A0AAW1U147"/>
<dbReference type="PANTHER" id="PTHR21261">
    <property type="entry name" value="BEAT PROTEIN"/>
    <property type="match status" value="1"/>
</dbReference>
<evidence type="ECO:0000256" key="1">
    <source>
        <dbReference type="ARBA" id="ARBA00023157"/>
    </source>
</evidence>
<reference evidence="4 5" key="1">
    <citation type="submission" date="2023-03" db="EMBL/GenBank/DDBJ databases">
        <title>Genome insight into feeding habits of ladybird beetles.</title>
        <authorList>
            <person name="Li H.-S."/>
            <person name="Huang Y.-H."/>
            <person name="Pang H."/>
        </authorList>
    </citation>
    <scope>NUCLEOTIDE SEQUENCE [LARGE SCALE GENOMIC DNA]</scope>
    <source>
        <strain evidence="4">SYSU_2023b</strain>
        <tissue evidence="4">Whole body</tissue>
    </source>
</reference>
<dbReference type="SUPFAM" id="SSF48726">
    <property type="entry name" value="Immunoglobulin"/>
    <property type="match status" value="1"/>
</dbReference>
<keyword evidence="1" id="KW-1015">Disulfide bond</keyword>
<dbReference type="Proteomes" id="UP001431783">
    <property type="component" value="Unassembled WGS sequence"/>
</dbReference>
<evidence type="ECO:0000313" key="4">
    <source>
        <dbReference type="EMBL" id="KAK9873676.1"/>
    </source>
</evidence>
<dbReference type="PANTHER" id="PTHR21261:SF15">
    <property type="entry name" value="BEATEN PATH IIIA, ISOFORM D-RELATED"/>
    <property type="match status" value="1"/>
</dbReference>
<evidence type="ECO:0000313" key="5">
    <source>
        <dbReference type="Proteomes" id="UP001431783"/>
    </source>
</evidence>
<gene>
    <name evidence="4" type="ORF">WA026_023614</name>
</gene>
<accession>A0AAW1U147</accession>
<keyword evidence="2" id="KW-0472">Membrane</keyword>
<dbReference type="Pfam" id="PF08205">
    <property type="entry name" value="C2-set_2"/>
    <property type="match status" value="1"/>
</dbReference>
<feature type="transmembrane region" description="Helical" evidence="2">
    <location>
        <begin position="12"/>
        <end position="30"/>
    </location>
</feature>
<dbReference type="InterPro" id="IPR013783">
    <property type="entry name" value="Ig-like_fold"/>
</dbReference>
<sequence length="308" mass="34761">MNVEHMSRKVFKAIFFSVKIGFVAFAMFVGCTGLRLTNMTAPVVQDPKEDMKFYCEYDMGGEELYAVKWYKDDMNSFAGNPNSVEFQVKGVHVDSRRTHCEDSSCTLYLNNLSRTFSSGAYRCEVSSEAPAFRLASQTHNVSIAVLPKQNPHIEGLSENYLIGDFLNISCISGLGDPKPTVSWYINKNPVDNKYIREPTSKTSLIHEEGGVILQRSSLQLHFPLDREVTKNKEFATIEVACIQTVGDLNPAFVPSRVTKKDIVVSSEHRLVKNQKLYGFFSNNVHTTDMNFFLLFFPTCSIICVLIIM</sequence>
<dbReference type="PROSITE" id="PS50835">
    <property type="entry name" value="IG_LIKE"/>
    <property type="match status" value="1"/>
</dbReference>
<dbReference type="InterPro" id="IPR007110">
    <property type="entry name" value="Ig-like_dom"/>
</dbReference>
<feature type="transmembrane region" description="Helical" evidence="2">
    <location>
        <begin position="289"/>
        <end position="307"/>
    </location>
</feature>
<evidence type="ECO:0000256" key="2">
    <source>
        <dbReference type="SAM" id="Phobius"/>
    </source>
</evidence>
<organism evidence="4 5">
    <name type="scientific">Henosepilachna vigintioctopunctata</name>
    <dbReference type="NCBI Taxonomy" id="420089"/>
    <lineage>
        <taxon>Eukaryota</taxon>
        <taxon>Metazoa</taxon>
        <taxon>Ecdysozoa</taxon>
        <taxon>Arthropoda</taxon>
        <taxon>Hexapoda</taxon>
        <taxon>Insecta</taxon>
        <taxon>Pterygota</taxon>
        <taxon>Neoptera</taxon>
        <taxon>Endopterygota</taxon>
        <taxon>Coleoptera</taxon>
        <taxon>Polyphaga</taxon>
        <taxon>Cucujiformia</taxon>
        <taxon>Coccinelloidea</taxon>
        <taxon>Coccinellidae</taxon>
        <taxon>Epilachninae</taxon>
        <taxon>Epilachnini</taxon>
        <taxon>Henosepilachna</taxon>
    </lineage>
</organism>
<keyword evidence="2" id="KW-1133">Transmembrane helix</keyword>
<proteinExistence type="predicted"/>
<dbReference type="InterPro" id="IPR036179">
    <property type="entry name" value="Ig-like_dom_sf"/>
</dbReference>
<protein>
    <recommendedName>
        <fullName evidence="3">Ig-like domain-containing protein</fullName>
    </recommendedName>
</protein>